<keyword evidence="1" id="KW-1133">Transmembrane helix</keyword>
<dbReference type="EMBL" id="VOBR01000013">
    <property type="protein sequence ID" value="TWP50290.1"/>
    <property type="molecule type" value="Genomic_DNA"/>
</dbReference>
<sequence length="60" mass="6383">MPEKLKNALKFAVIGALPGLLLVLLAQFVIKGEMQLSVGAPGLILLPMGFVGGLIYGWFK</sequence>
<protein>
    <submittedName>
        <fullName evidence="2">Uncharacterized protein</fullName>
    </submittedName>
</protein>
<dbReference type="RefSeq" id="WP_146353913.1">
    <property type="nucleotide sequence ID" value="NZ_VOBR01000013.1"/>
</dbReference>
<evidence type="ECO:0000313" key="2">
    <source>
        <dbReference type="EMBL" id="TWP50290.1"/>
    </source>
</evidence>
<reference evidence="2 3" key="1">
    <citation type="submission" date="2019-07" db="EMBL/GenBank/DDBJ databases">
        <title>Lentzea xizangensis sp. nov., isolated from Qinghai-Tibetan Plateau Soils.</title>
        <authorList>
            <person name="Huang J."/>
        </authorList>
    </citation>
    <scope>NUCLEOTIDE SEQUENCE [LARGE SCALE GENOMIC DNA]</scope>
    <source>
        <strain evidence="2 3">FXJ1.1311</strain>
    </source>
</reference>
<accession>A0A563ERK5</accession>
<feature type="transmembrane region" description="Helical" evidence="1">
    <location>
        <begin position="12"/>
        <end position="30"/>
    </location>
</feature>
<name>A0A563ERK5_9PSEU</name>
<gene>
    <name evidence="2" type="ORF">FKR81_21565</name>
</gene>
<keyword evidence="3" id="KW-1185">Reference proteome</keyword>
<dbReference type="AlphaFoldDB" id="A0A563ERK5"/>
<comment type="caution">
    <text evidence="2">The sequence shown here is derived from an EMBL/GenBank/DDBJ whole genome shotgun (WGS) entry which is preliminary data.</text>
</comment>
<keyword evidence="1" id="KW-0472">Membrane</keyword>
<feature type="transmembrane region" description="Helical" evidence="1">
    <location>
        <begin position="36"/>
        <end position="59"/>
    </location>
</feature>
<proteinExistence type="predicted"/>
<keyword evidence="1" id="KW-0812">Transmembrane</keyword>
<dbReference type="Proteomes" id="UP000316639">
    <property type="component" value="Unassembled WGS sequence"/>
</dbReference>
<evidence type="ECO:0000313" key="3">
    <source>
        <dbReference type="Proteomes" id="UP000316639"/>
    </source>
</evidence>
<evidence type="ECO:0000256" key="1">
    <source>
        <dbReference type="SAM" id="Phobius"/>
    </source>
</evidence>
<organism evidence="2 3">
    <name type="scientific">Lentzea tibetensis</name>
    <dbReference type="NCBI Taxonomy" id="2591470"/>
    <lineage>
        <taxon>Bacteria</taxon>
        <taxon>Bacillati</taxon>
        <taxon>Actinomycetota</taxon>
        <taxon>Actinomycetes</taxon>
        <taxon>Pseudonocardiales</taxon>
        <taxon>Pseudonocardiaceae</taxon>
        <taxon>Lentzea</taxon>
    </lineage>
</organism>